<dbReference type="EMBL" id="AP021879">
    <property type="protein sequence ID" value="BBO88160.1"/>
    <property type="molecule type" value="Genomic_DNA"/>
</dbReference>
<dbReference type="Gene3D" id="3.30.420.40">
    <property type="match status" value="2"/>
</dbReference>
<evidence type="ECO:0000313" key="3">
    <source>
        <dbReference type="EMBL" id="BBO88160.1"/>
    </source>
</evidence>
<evidence type="ECO:0008006" key="5">
    <source>
        <dbReference type="Google" id="ProtNLM"/>
    </source>
</evidence>
<feature type="domain" description="Actin-like protein N-terminal" evidence="1">
    <location>
        <begin position="33"/>
        <end position="186"/>
    </location>
</feature>
<dbReference type="Pfam" id="PF17989">
    <property type="entry name" value="ALP_N"/>
    <property type="match status" value="1"/>
</dbReference>
<reference evidence="3 4" key="1">
    <citation type="submission" date="2019-11" db="EMBL/GenBank/DDBJ databases">
        <title>Comparative genomics of hydrocarbon-degrading Desulfosarcina strains.</title>
        <authorList>
            <person name="Watanabe M."/>
            <person name="Kojima H."/>
            <person name="Fukui M."/>
        </authorList>
    </citation>
    <scope>NUCLEOTIDE SEQUENCE [LARGE SCALE GENOMIC DNA]</scope>
    <source>
        <strain evidence="4">oXyS1</strain>
    </source>
</reference>
<sequence length="362" mass="40426">MHDRQEHFVVDQTVITLKNEIARMAFSPILRMGIDIGFGDVKVVSAKIGGNKKADIVKFKFPTAVARVKSRAITGLDDAQVEYGFENSKYLLGSDALGSINILPTRDIDFIVEFGPLLIFKAFEHAARHYHLPIETVCTSAEVCLGLPLAYYKEKKNELARRLARFEVTGCRVDISRLAIQAQGQGILLDFLFDDHCRPDRKWLGSDLLILDIGFNTIDILCVQKGRSSSEWSNMLEGAGICRICRDLDIELKRMGLELGEQTIKNVLVERRATKYGKPIDLSATIARLTSDYADFLHRQIQSKLSDVLKTTRKLIVAGGGAYYVADTFKRKYSGGFLLVPVDAEYSNAGGFYKYLKGVKNG</sequence>
<protein>
    <recommendedName>
        <fullName evidence="5">Actin-like protein N-terminal domain-containing protein</fullName>
    </recommendedName>
</protein>
<evidence type="ECO:0000259" key="1">
    <source>
        <dbReference type="Pfam" id="PF17989"/>
    </source>
</evidence>
<dbReference type="SUPFAM" id="SSF53067">
    <property type="entry name" value="Actin-like ATPase domain"/>
    <property type="match status" value="2"/>
</dbReference>
<dbReference type="Pfam" id="PF21522">
    <property type="entry name" value="MreB-like_C"/>
    <property type="match status" value="1"/>
</dbReference>
<name>A0A5K8A7X4_9BACT</name>
<proteinExistence type="predicted"/>
<dbReference type="InterPro" id="IPR049067">
    <property type="entry name" value="MreB-like_C"/>
</dbReference>
<dbReference type="RefSeq" id="WP_162458814.1">
    <property type="nucleotide sequence ID" value="NZ_AP021879.1"/>
</dbReference>
<dbReference type="Proteomes" id="UP000422108">
    <property type="component" value="Chromosome"/>
</dbReference>
<accession>A0A5K8A7X4</accession>
<evidence type="ECO:0000259" key="2">
    <source>
        <dbReference type="Pfam" id="PF21522"/>
    </source>
</evidence>
<keyword evidence="4" id="KW-1185">Reference proteome</keyword>
<dbReference type="InterPro" id="IPR040607">
    <property type="entry name" value="ALP_N"/>
</dbReference>
<dbReference type="AlphaFoldDB" id="A0A5K8A7X4"/>
<gene>
    <name evidence="3" type="ORF">DSCOOX_13400</name>
</gene>
<evidence type="ECO:0000313" key="4">
    <source>
        <dbReference type="Proteomes" id="UP000422108"/>
    </source>
</evidence>
<feature type="domain" description="Actin homologue MreB-like C-terminal" evidence="2">
    <location>
        <begin position="210"/>
        <end position="330"/>
    </location>
</feature>
<organism evidence="3 4">
    <name type="scientific">Desulfosarcina ovata subsp. ovata</name>
    <dbReference type="NCBI Taxonomy" id="2752305"/>
    <lineage>
        <taxon>Bacteria</taxon>
        <taxon>Pseudomonadati</taxon>
        <taxon>Thermodesulfobacteriota</taxon>
        <taxon>Desulfobacteria</taxon>
        <taxon>Desulfobacterales</taxon>
        <taxon>Desulfosarcinaceae</taxon>
        <taxon>Desulfosarcina</taxon>
    </lineage>
</organism>
<dbReference type="InterPro" id="IPR043129">
    <property type="entry name" value="ATPase_NBD"/>
</dbReference>